<dbReference type="GO" id="GO:0009263">
    <property type="term" value="P:deoxyribonucleotide biosynthetic process"/>
    <property type="evidence" value="ECO:0007669"/>
    <property type="project" value="InterPro"/>
</dbReference>
<dbReference type="InterPro" id="IPR009078">
    <property type="entry name" value="Ferritin-like_SF"/>
</dbReference>
<keyword evidence="4" id="KW-1185">Reference proteome</keyword>
<keyword evidence="1" id="KW-0175">Coiled coil</keyword>
<keyword evidence="2" id="KW-0472">Membrane</keyword>
<dbReference type="Proteomes" id="UP000789405">
    <property type="component" value="Unassembled WGS sequence"/>
</dbReference>
<accession>A0A9N9JWA8</accession>
<proteinExistence type="predicted"/>
<organism evidence="3 4">
    <name type="scientific">Dentiscutata erythropus</name>
    <dbReference type="NCBI Taxonomy" id="1348616"/>
    <lineage>
        <taxon>Eukaryota</taxon>
        <taxon>Fungi</taxon>
        <taxon>Fungi incertae sedis</taxon>
        <taxon>Mucoromycota</taxon>
        <taxon>Glomeromycotina</taxon>
        <taxon>Glomeromycetes</taxon>
        <taxon>Diversisporales</taxon>
        <taxon>Gigasporaceae</taxon>
        <taxon>Dentiscutata</taxon>
    </lineage>
</organism>
<protein>
    <submittedName>
        <fullName evidence="3">14174_t:CDS:1</fullName>
    </submittedName>
</protein>
<evidence type="ECO:0000256" key="1">
    <source>
        <dbReference type="SAM" id="Coils"/>
    </source>
</evidence>
<dbReference type="AlphaFoldDB" id="A0A9N9JWA8"/>
<feature type="coiled-coil region" evidence="1">
    <location>
        <begin position="102"/>
        <end position="129"/>
    </location>
</feature>
<dbReference type="SUPFAM" id="SSF47240">
    <property type="entry name" value="Ferritin-like"/>
    <property type="match status" value="1"/>
</dbReference>
<dbReference type="Gene3D" id="1.10.620.20">
    <property type="entry name" value="Ribonucleotide Reductase, subunit A"/>
    <property type="match status" value="1"/>
</dbReference>
<keyword evidence="2" id="KW-1133">Transmembrane helix</keyword>
<name>A0A9N9JWA8_9GLOM</name>
<evidence type="ECO:0000313" key="4">
    <source>
        <dbReference type="Proteomes" id="UP000789405"/>
    </source>
</evidence>
<dbReference type="PANTHER" id="PTHR23409">
    <property type="entry name" value="RIBONUCLEOSIDE-DIPHOSPHATE REDUCTASE SMALL CHAIN"/>
    <property type="match status" value="1"/>
</dbReference>
<evidence type="ECO:0000313" key="3">
    <source>
        <dbReference type="EMBL" id="CAG8800429.1"/>
    </source>
</evidence>
<dbReference type="EMBL" id="CAJVPY010034842">
    <property type="protein sequence ID" value="CAG8800429.1"/>
    <property type="molecule type" value="Genomic_DNA"/>
</dbReference>
<dbReference type="GO" id="GO:0016491">
    <property type="term" value="F:oxidoreductase activity"/>
    <property type="evidence" value="ECO:0007669"/>
    <property type="project" value="InterPro"/>
</dbReference>
<dbReference type="InterPro" id="IPR000358">
    <property type="entry name" value="RNR_small_fam"/>
</dbReference>
<feature type="transmembrane region" description="Helical" evidence="2">
    <location>
        <begin position="187"/>
        <end position="206"/>
    </location>
</feature>
<evidence type="ECO:0000256" key="2">
    <source>
        <dbReference type="SAM" id="Phobius"/>
    </source>
</evidence>
<keyword evidence="2" id="KW-0812">Transmembrane</keyword>
<dbReference type="InterPro" id="IPR012348">
    <property type="entry name" value="RNR-like"/>
</dbReference>
<dbReference type="PANTHER" id="PTHR23409:SF18">
    <property type="entry name" value="RIBONUCLEOSIDE-DIPHOSPHATE REDUCTASE SUBUNIT M2"/>
    <property type="match status" value="1"/>
</dbReference>
<reference evidence="3" key="1">
    <citation type="submission" date="2021-06" db="EMBL/GenBank/DDBJ databases">
        <authorList>
            <person name="Kallberg Y."/>
            <person name="Tangrot J."/>
            <person name="Rosling A."/>
        </authorList>
    </citation>
    <scope>NUCLEOTIDE SEQUENCE</scope>
    <source>
        <strain evidence="3">MA453B</strain>
    </source>
</reference>
<comment type="caution">
    <text evidence="3">The sequence shown here is derived from an EMBL/GenBank/DDBJ whole genome shotgun (WGS) entry which is preliminary data.</text>
</comment>
<sequence>MPDGSMVCFTIANNKEKMSKWNLFRRMRSDVSIVQTIKNDDTYLELCALVERMKKSTWKRSDVNFEGDARSFSKLNNLEQNIIFMTSGFFLTIDSVVMDSLNNSLVKDLELLSRKNKQLKKALEFYVEQNRHEEVHDEFYKDMGKTHFPHSYDTVLKRCHEDFLEFKKVFDFCRRFQQRKRPLGERLFAYALIECIVFFPFFAAIIRHRFSGNIPSTVSGNHWVCNEEAMHVLGHSCIFKLVGGVSDSQAKKICDELVFLVKDMWTSRILRYGENDVNGFTLVMVCEYIDDLSEFMLGLTGFKEPRVMKSPFRYMNYLQSYTRANFFETRVIEYDALHDVNYHDGVFNNSKELKACKEYFY</sequence>
<gene>
    <name evidence="3" type="ORF">DERYTH_LOCUS23262</name>
</gene>
<dbReference type="OrthoDB" id="10248373at2759"/>
<dbReference type="Pfam" id="PF00268">
    <property type="entry name" value="Ribonuc_red_sm"/>
    <property type="match status" value="1"/>
</dbReference>